<feature type="compositionally biased region" description="Basic and acidic residues" evidence="1">
    <location>
        <begin position="30"/>
        <end position="39"/>
    </location>
</feature>
<gene>
    <name evidence="2" type="ORF">UFOVP184_24</name>
</gene>
<dbReference type="EMBL" id="LR798229">
    <property type="protein sequence ID" value="CAB5207081.1"/>
    <property type="molecule type" value="Genomic_DNA"/>
</dbReference>
<feature type="region of interest" description="Disordered" evidence="1">
    <location>
        <begin position="1"/>
        <end position="39"/>
    </location>
</feature>
<evidence type="ECO:0000313" key="2">
    <source>
        <dbReference type="EMBL" id="CAB5207081.1"/>
    </source>
</evidence>
<sequence>MHRRTWQKGEQRAAADFGSLRNPGSGSQNRSDKTRSDSAHERLYLECKASARHAVITLWDDAAKKAKKEKKTPVVCLQVKNRPGRWYLIKDTDLQTVAAEQRAATKEAGHENDNEVG</sequence>
<name>A0A6J7WCD2_9CAUD</name>
<organism evidence="2">
    <name type="scientific">uncultured Caudovirales phage</name>
    <dbReference type="NCBI Taxonomy" id="2100421"/>
    <lineage>
        <taxon>Viruses</taxon>
        <taxon>Duplodnaviria</taxon>
        <taxon>Heunggongvirae</taxon>
        <taxon>Uroviricota</taxon>
        <taxon>Caudoviricetes</taxon>
        <taxon>Peduoviridae</taxon>
        <taxon>Maltschvirus</taxon>
        <taxon>Maltschvirus maltsch</taxon>
    </lineage>
</organism>
<proteinExistence type="predicted"/>
<accession>A0A6J7WCD2</accession>
<reference evidence="2" key="1">
    <citation type="submission" date="2020-05" db="EMBL/GenBank/DDBJ databases">
        <authorList>
            <person name="Chiriac C."/>
            <person name="Salcher M."/>
            <person name="Ghai R."/>
            <person name="Kavagutti S V."/>
        </authorList>
    </citation>
    <scope>NUCLEOTIDE SEQUENCE</scope>
</reference>
<protein>
    <submittedName>
        <fullName evidence="2">Uncharacterized protein</fullName>
    </submittedName>
</protein>
<evidence type="ECO:0000256" key="1">
    <source>
        <dbReference type="SAM" id="MobiDB-lite"/>
    </source>
</evidence>